<reference evidence="4" key="1">
    <citation type="journal article" date="2011" name="MBio">
        <title>Novel metabolic attributes of the genus Cyanothece, comprising a group of unicellular nitrogen-fixing Cyanobacteria.</title>
        <authorList>
            <person name="Bandyopadhyay A."/>
            <person name="Elvitigala T."/>
            <person name="Welsh E."/>
            <person name="Stockel J."/>
            <person name="Liberton M."/>
            <person name="Min H."/>
            <person name="Sherman L.A."/>
            <person name="Pakrasi H.B."/>
        </authorList>
    </citation>
    <scope>NUCLEOTIDE SEQUENCE [LARGE SCALE GENOMIC DNA]</scope>
    <source>
        <strain evidence="4">PCC 7822</strain>
    </source>
</reference>
<dbReference type="RefSeq" id="WP_013323005.1">
    <property type="nucleotide sequence ID" value="NC_014501.1"/>
</dbReference>
<dbReference type="GO" id="GO:0015074">
    <property type="term" value="P:DNA integration"/>
    <property type="evidence" value="ECO:0007669"/>
    <property type="project" value="InterPro"/>
</dbReference>
<dbReference type="InterPro" id="IPR011010">
    <property type="entry name" value="DNA_brk_join_enz"/>
</dbReference>
<dbReference type="KEGG" id="cyj:Cyan7822_2952"/>
<dbReference type="PROSITE" id="PS51898">
    <property type="entry name" value="TYR_RECOMBINASE"/>
    <property type="match status" value="1"/>
</dbReference>
<dbReference type="Proteomes" id="UP000008206">
    <property type="component" value="Chromosome"/>
</dbReference>
<gene>
    <name evidence="3" type="ordered locus">Cyan7822_2952</name>
</gene>
<dbReference type="InterPro" id="IPR002104">
    <property type="entry name" value="Integrase_catalytic"/>
</dbReference>
<dbReference type="HOGENOM" id="CLU_027562_29_2_3"/>
<dbReference type="GO" id="GO:0003677">
    <property type="term" value="F:DNA binding"/>
    <property type="evidence" value="ECO:0007669"/>
    <property type="project" value="InterPro"/>
</dbReference>
<evidence type="ECO:0000313" key="4">
    <source>
        <dbReference type="Proteomes" id="UP000008206"/>
    </source>
</evidence>
<dbReference type="PANTHER" id="PTHR30349:SF64">
    <property type="entry name" value="PROPHAGE INTEGRASE INTD-RELATED"/>
    <property type="match status" value="1"/>
</dbReference>
<dbReference type="eggNOG" id="COG0582">
    <property type="taxonomic scope" value="Bacteria"/>
</dbReference>
<dbReference type="InterPro" id="IPR050090">
    <property type="entry name" value="Tyrosine_recombinase_XerCD"/>
</dbReference>
<dbReference type="Gene3D" id="1.10.443.10">
    <property type="entry name" value="Intergrase catalytic core"/>
    <property type="match status" value="1"/>
</dbReference>
<sequence>MTGQAASLSNSDWAKLEKHCQSDLHKLIWALLRFTGARVNEVLNLKVSDVYDNNGRPFDYILYRKETRKGKDKNHSVPVTNALHSYLAAYKPPTDGYLFPSDRTSSGHLSYEAVRDYLMKCATNAGLSHKAIKTHSGRRSLISNLISNGVDLRTVQAITGHSSIQNVIRYADSNPHRCRLALEGAYL</sequence>
<dbReference type="PANTHER" id="PTHR30349">
    <property type="entry name" value="PHAGE INTEGRASE-RELATED"/>
    <property type="match status" value="1"/>
</dbReference>
<dbReference type="AlphaFoldDB" id="E0U8P5"/>
<evidence type="ECO:0000256" key="1">
    <source>
        <dbReference type="ARBA" id="ARBA00023172"/>
    </source>
</evidence>
<dbReference type="STRING" id="497965.Cyan7822_2952"/>
<name>E0U8P5_GLOV7</name>
<dbReference type="SUPFAM" id="SSF56349">
    <property type="entry name" value="DNA breaking-rejoining enzymes"/>
    <property type="match status" value="1"/>
</dbReference>
<keyword evidence="4" id="KW-1185">Reference proteome</keyword>
<dbReference type="Pfam" id="PF00589">
    <property type="entry name" value="Phage_integrase"/>
    <property type="match status" value="1"/>
</dbReference>
<evidence type="ECO:0000313" key="3">
    <source>
        <dbReference type="EMBL" id="ADN14909.1"/>
    </source>
</evidence>
<feature type="domain" description="Tyr recombinase" evidence="2">
    <location>
        <begin position="3"/>
        <end position="183"/>
    </location>
</feature>
<dbReference type="CDD" id="cd00397">
    <property type="entry name" value="DNA_BRE_C"/>
    <property type="match status" value="1"/>
</dbReference>
<keyword evidence="1" id="KW-0233">DNA recombination</keyword>
<dbReference type="OrthoDB" id="305957at2"/>
<evidence type="ECO:0000259" key="2">
    <source>
        <dbReference type="PROSITE" id="PS51898"/>
    </source>
</evidence>
<dbReference type="InterPro" id="IPR013762">
    <property type="entry name" value="Integrase-like_cat_sf"/>
</dbReference>
<dbReference type="EMBL" id="CP002198">
    <property type="protein sequence ID" value="ADN14909.1"/>
    <property type="molecule type" value="Genomic_DNA"/>
</dbReference>
<protein>
    <submittedName>
        <fullName evidence="3">Integrase family protein</fullName>
    </submittedName>
</protein>
<accession>E0U8P5</accession>
<proteinExistence type="predicted"/>
<dbReference type="GO" id="GO:0006310">
    <property type="term" value="P:DNA recombination"/>
    <property type="evidence" value="ECO:0007669"/>
    <property type="project" value="UniProtKB-KW"/>
</dbReference>
<organism evidence="3 4">
    <name type="scientific">Gloeothece verrucosa (strain PCC 7822)</name>
    <name type="common">Cyanothece sp. (strain PCC 7822)</name>
    <dbReference type="NCBI Taxonomy" id="497965"/>
    <lineage>
        <taxon>Bacteria</taxon>
        <taxon>Bacillati</taxon>
        <taxon>Cyanobacteriota</taxon>
        <taxon>Cyanophyceae</taxon>
        <taxon>Oscillatoriophycideae</taxon>
        <taxon>Chroococcales</taxon>
        <taxon>Aphanothecaceae</taxon>
        <taxon>Gloeothece</taxon>
        <taxon>Gloeothece verrucosa</taxon>
    </lineage>
</organism>